<feature type="compositionally biased region" description="Basic residues" evidence="4">
    <location>
        <begin position="697"/>
        <end position="710"/>
    </location>
</feature>
<sequence length="732" mass="84226">MGKVKSVVPKIKKKSKLVKKGSKKLMKPKASKLVKPKKAKLIQHAISSVNSDSEIEDLLEKAKESDEELNNGEVQSEASEVDEELDEDDLMQKHKKDLEKLKKTDPEFYKFLQENDKKLLQFSLSDEESEQSEEEVENIHKPSGDLDVASDDSDFEPDDKDEDDRVITLKLLKTWQNEIQTDKSNKTIIKLIQAFHAALKRLSNEESDEEPDLYKVDGSAVFNAVIQLCVIHLGPAVRKFLGLEPGSKQSPHKCKKFNKIKGPLKTYFSDLLKLMIGVTSSNIQTVLLKHLHYMSPMLNSYSHLTKSILTKLIRIWGTSEDSVRVLAFFCILRIVNNQMPSTLDTCLKSMYMTYVKNSKFVSTSSLASINFMKRSLVEMFALDLNVAYSHVFLYIRQLAIHLRNAITMNKKENIQAVYNWQYINSLRLWGMLLAMTHSKTQLEQLVYPFIQVCLGTLKLVPTAQYYPLRFHIVQILIDFTKETGVFIPVLPFLLEVLTSHDFNKKHQRVSMKPLHFTCILRFSKSQLQENGFKDAVIDNVYSQLLEYLSIMSHSISFPDLSLVCILQIKQFLKKCKNPNYTRKFKQALEKIEQNSQLIESERSKLTLNLTDLNQIKGWESQIKTKGTPLVTFYESWSKVRNLKKSKEITNNDMLGDYKLPKLKKIEKKPVKTKAEGSVELFPSDSEDDENGLEKQPRRGKRGGKNVKKHKVSEDFNDMDVNAEDIVEDVHDW</sequence>
<gene>
    <name evidence="5" type="ORF">ABEB36_010091</name>
</gene>
<dbReference type="InterPro" id="IPR005343">
    <property type="entry name" value="Noc2"/>
</dbReference>
<feature type="compositionally biased region" description="Acidic residues" evidence="4">
    <location>
        <begin position="79"/>
        <end position="89"/>
    </location>
</feature>
<name>A0ABD1EIH7_HYPHA</name>
<feature type="region of interest" description="Disordered" evidence="4">
    <location>
        <begin position="123"/>
        <end position="161"/>
    </location>
</feature>
<organism evidence="5 6">
    <name type="scientific">Hypothenemus hampei</name>
    <name type="common">Coffee berry borer</name>
    <dbReference type="NCBI Taxonomy" id="57062"/>
    <lineage>
        <taxon>Eukaryota</taxon>
        <taxon>Metazoa</taxon>
        <taxon>Ecdysozoa</taxon>
        <taxon>Arthropoda</taxon>
        <taxon>Hexapoda</taxon>
        <taxon>Insecta</taxon>
        <taxon>Pterygota</taxon>
        <taxon>Neoptera</taxon>
        <taxon>Endopterygota</taxon>
        <taxon>Coleoptera</taxon>
        <taxon>Polyphaga</taxon>
        <taxon>Cucujiformia</taxon>
        <taxon>Curculionidae</taxon>
        <taxon>Scolytinae</taxon>
        <taxon>Hypothenemus</taxon>
    </lineage>
</organism>
<evidence type="ECO:0000256" key="1">
    <source>
        <dbReference type="ARBA" id="ARBA00004123"/>
    </source>
</evidence>
<comment type="similarity">
    <text evidence="2">Belongs to the NOC2 family.</text>
</comment>
<dbReference type="EMBL" id="JBDJPC010000007">
    <property type="protein sequence ID" value="KAL1494504.1"/>
    <property type="molecule type" value="Genomic_DNA"/>
</dbReference>
<dbReference type="AlphaFoldDB" id="A0ABD1EIH7"/>
<accession>A0ABD1EIH7</accession>
<evidence type="ECO:0000256" key="4">
    <source>
        <dbReference type="SAM" id="MobiDB-lite"/>
    </source>
</evidence>
<reference evidence="5 6" key="1">
    <citation type="submission" date="2024-05" db="EMBL/GenBank/DDBJ databases">
        <title>Genetic variation in Jamaican populations of the coffee berry borer (Hypothenemus hampei).</title>
        <authorList>
            <person name="Errbii M."/>
            <person name="Myrie A."/>
        </authorList>
    </citation>
    <scope>NUCLEOTIDE SEQUENCE [LARGE SCALE GENOMIC DNA]</scope>
    <source>
        <strain evidence="5">JA-Hopewell-2020-01-JO</strain>
        <tissue evidence="5">Whole body</tissue>
    </source>
</reference>
<protein>
    <recommendedName>
        <fullName evidence="7">Nucleolar complex protein 2 homolog</fullName>
    </recommendedName>
</protein>
<evidence type="ECO:0000256" key="2">
    <source>
        <dbReference type="ARBA" id="ARBA00005907"/>
    </source>
</evidence>
<evidence type="ECO:0008006" key="7">
    <source>
        <dbReference type="Google" id="ProtNLM"/>
    </source>
</evidence>
<evidence type="ECO:0000256" key="3">
    <source>
        <dbReference type="ARBA" id="ARBA00023242"/>
    </source>
</evidence>
<feature type="region of interest" description="Disordered" evidence="4">
    <location>
        <begin position="1"/>
        <end position="37"/>
    </location>
</feature>
<dbReference type="Pfam" id="PF03715">
    <property type="entry name" value="Noc2"/>
    <property type="match status" value="1"/>
</dbReference>
<feature type="region of interest" description="Disordered" evidence="4">
    <location>
        <begin position="61"/>
        <end position="89"/>
    </location>
</feature>
<dbReference type="Proteomes" id="UP001566132">
    <property type="component" value="Unassembled WGS sequence"/>
</dbReference>
<feature type="compositionally biased region" description="Acidic residues" evidence="4">
    <location>
        <begin position="148"/>
        <end position="161"/>
    </location>
</feature>
<evidence type="ECO:0000313" key="6">
    <source>
        <dbReference type="Proteomes" id="UP001566132"/>
    </source>
</evidence>
<feature type="region of interest" description="Disordered" evidence="4">
    <location>
        <begin position="673"/>
        <end position="720"/>
    </location>
</feature>
<keyword evidence="6" id="KW-1185">Reference proteome</keyword>
<dbReference type="PANTHER" id="PTHR12687">
    <property type="entry name" value="NUCLEOLAR COMPLEX 2 AND RAD4-RELATED"/>
    <property type="match status" value="1"/>
</dbReference>
<dbReference type="PANTHER" id="PTHR12687:SF4">
    <property type="entry name" value="NUCLEOLAR COMPLEX PROTEIN 2 HOMOLOG"/>
    <property type="match status" value="1"/>
</dbReference>
<evidence type="ECO:0000313" key="5">
    <source>
        <dbReference type="EMBL" id="KAL1494504.1"/>
    </source>
</evidence>
<dbReference type="GO" id="GO:0005634">
    <property type="term" value="C:nucleus"/>
    <property type="evidence" value="ECO:0007669"/>
    <property type="project" value="UniProtKB-SubCell"/>
</dbReference>
<keyword evidence="3" id="KW-0539">Nucleus</keyword>
<proteinExistence type="inferred from homology"/>
<feature type="compositionally biased region" description="Basic residues" evidence="4">
    <location>
        <begin position="10"/>
        <end position="37"/>
    </location>
</feature>
<dbReference type="SUPFAM" id="SSF48371">
    <property type="entry name" value="ARM repeat"/>
    <property type="match status" value="1"/>
</dbReference>
<dbReference type="InterPro" id="IPR016024">
    <property type="entry name" value="ARM-type_fold"/>
</dbReference>
<comment type="subcellular location">
    <subcellularLocation>
        <location evidence="1">Nucleus</location>
    </subcellularLocation>
</comment>
<comment type="caution">
    <text evidence="5">The sequence shown here is derived from an EMBL/GenBank/DDBJ whole genome shotgun (WGS) entry which is preliminary data.</text>
</comment>
<feature type="compositionally biased region" description="Acidic residues" evidence="4">
    <location>
        <begin position="125"/>
        <end position="136"/>
    </location>
</feature>